<comment type="similarity">
    <text evidence="2">Belongs to the cytochrome P450 family.</text>
</comment>
<dbReference type="InterPro" id="IPR036396">
    <property type="entry name" value="Cyt_P450_sf"/>
</dbReference>
<proteinExistence type="inferred from homology"/>
<dbReference type="GO" id="GO:0016874">
    <property type="term" value="F:ligase activity"/>
    <property type="evidence" value="ECO:0007669"/>
    <property type="project" value="UniProtKB-KW"/>
</dbReference>
<evidence type="ECO:0000256" key="9">
    <source>
        <dbReference type="ARBA" id="ARBA00023002"/>
    </source>
</evidence>
<dbReference type="Gene3D" id="1.10.1200.10">
    <property type="entry name" value="ACP-like"/>
    <property type="match status" value="1"/>
</dbReference>
<dbReference type="GO" id="GO:0016705">
    <property type="term" value="F:oxidoreductase activity, acting on paired donors, with incorporation or reduction of molecular oxygen"/>
    <property type="evidence" value="ECO:0007669"/>
    <property type="project" value="InterPro"/>
</dbReference>
<evidence type="ECO:0000256" key="6">
    <source>
        <dbReference type="ARBA" id="ARBA00022617"/>
    </source>
</evidence>
<dbReference type="Pfam" id="PF23024">
    <property type="entry name" value="AMP-dom_DIP2-like"/>
    <property type="match status" value="1"/>
</dbReference>
<evidence type="ECO:0000256" key="11">
    <source>
        <dbReference type="ARBA" id="ARBA00023033"/>
    </source>
</evidence>
<dbReference type="InterPro" id="IPR020802">
    <property type="entry name" value="TesA-like"/>
</dbReference>
<evidence type="ECO:0000256" key="3">
    <source>
        <dbReference type="ARBA" id="ARBA00022450"/>
    </source>
</evidence>
<keyword evidence="4" id="KW-0597">Phosphoprotein</keyword>
<dbReference type="FunFam" id="3.40.50.12780:FF:000013">
    <property type="entry name" value="Long-chain-fatty-acid--AMP ligase FadD32"/>
    <property type="match status" value="1"/>
</dbReference>
<protein>
    <submittedName>
        <fullName evidence="14">Cytochrome P450</fullName>
    </submittedName>
</protein>
<evidence type="ECO:0000256" key="5">
    <source>
        <dbReference type="ARBA" id="ARBA00022598"/>
    </source>
</evidence>
<dbReference type="FunFam" id="1.10.630.10:FF:000018">
    <property type="entry name" value="Cytochrome P450 monooxygenase"/>
    <property type="match status" value="1"/>
</dbReference>
<dbReference type="InterPro" id="IPR040097">
    <property type="entry name" value="FAAL/FAAC"/>
</dbReference>
<dbReference type="GO" id="GO:0005886">
    <property type="term" value="C:plasma membrane"/>
    <property type="evidence" value="ECO:0007669"/>
    <property type="project" value="TreeGrafter"/>
</dbReference>
<dbReference type="Gene3D" id="1.10.630.10">
    <property type="entry name" value="Cytochrome P450"/>
    <property type="match status" value="1"/>
</dbReference>
<dbReference type="SMART" id="SM00823">
    <property type="entry name" value="PKS_PP"/>
    <property type="match status" value="1"/>
</dbReference>
<gene>
    <name evidence="14" type="ORF">E4T21_00850</name>
</gene>
<dbReference type="SUPFAM" id="SSF53474">
    <property type="entry name" value="alpha/beta-Hydrolases"/>
    <property type="match status" value="1"/>
</dbReference>
<evidence type="ECO:0000256" key="2">
    <source>
        <dbReference type="ARBA" id="ARBA00010617"/>
    </source>
</evidence>
<keyword evidence="10" id="KW-0408">Iron</keyword>
<dbReference type="GO" id="GO:0031177">
    <property type="term" value="F:phosphopantetheine binding"/>
    <property type="evidence" value="ECO:0007669"/>
    <property type="project" value="InterPro"/>
</dbReference>
<dbReference type="Gene3D" id="3.40.50.12780">
    <property type="entry name" value="N-terminal domain of ligase-like"/>
    <property type="match status" value="1"/>
</dbReference>
<dbReference type="GO" id="GO:0004497">
    <property type="term" value="F:monooxygenase activity"/>
    <property type="evidence" value="ECO:0007669"/>
    <property type="project" value="UniProtKB-KW"/>
</dbReference>
<reference evidence="14" key="1">
    <citation type="submission" date="2021-02" db="EMBL/GenBank/DDBJ databases">
        <title>Strain Y2R2, a novel species of the genus Halomonas.</title>
        <authorList>
            <person name="Huang H."/>
        </authorList>
    </citation>
    <scope>NUCLEOTIDE SEQUENCE</scope>
    <source>
        <strain evidence="14">Y2R2</strain>
    </source>
</reference>
<dbReference type="InterPro" id="IPR025110">
    <property type="entry name" value="AMP-bd_C"/>
</dbReference>
<dbReference type="InterPro" id="IPR036736">
    <property type="entry name" value="ACP-like_sf"/>
</dbReference>
<evidence type="ECO:0000313" key="14">
    <source>
        <dbReference type="EMBL" id="QEM80265.2"/>
    </source>
</evidence>
<dbReference type="Pfam" id="PF00975">
    <property type="entry name" value="Thioesterase"/>
    <property type="match status" value="1"/>
</dbReference>
<dbReference type="InterPro" id="IPR042099">
    <property type="entry name" value="ANL_N_sf"/>
</dbReference>
<dbReference type="PROSITE" id="PS50075">
    <property type="entry name" value="CARRIER"/>
    <property type="match status" value="1"/>
</dbReference>
<dbReference type="Pfam" id="PF00067">
    <property type="entry name" value="p450"/>
    <property type="match status" value="1"/>
</dbReference>
<dbReference type="RefSeq" id="WP_187775072.1">
    <property type="nucleotide sequence ID" value="NZ_CP038437.2"/>
</dbReference>
<evidence type="ECO:0000256" key="10">
    <source>
        <dbReference type="ARBA" id="ARBA00023004"/>
    </source>
</evidence>
<evidence type="ECO:0000256" key="1">
    <source>
        <dbReference type="ARBA" id="ARBA00006432"/>
    </source>
</evidence>
<evidence type="ECO:0000259" key="13">
    <source>
        <dbReference type="PROSITE" id="PS50075"/>
    </source>
</evidence>
<keyword evidence="11" id="KW-0503">Monooxygenase</keyword>
<dbReference type="PROSITE" id="PS00455">
    <property type="entry name" value="AMP_BINDING"/>
    <property type="match status" value="1"/>
</dbReference>
<dbReference type="InterPro" id="IPR020806">
    <property type="entry name" value="PKS_PP-bd"/>
</dbReference>
<dbReference type="InterPro" id="IPR006162">
    <property type="entry name" value="Ppantetheine_attach_site"/>
</dbReference>
<evidence type="ECO:0000256" key="4">
    <source>
        <dbReference type="ARBA" id="ARBA00022553"/>
    </source>
</evidence>
<dbReference type="GO" id="GO:0006633">
    <property type="term" value="P:fatty acid biosynthetic process"/>
    <property type="evidence" value="ECO:0007669"/>
    <property type="project" value="TreeGrafter"/>
</dbReference>
<dbReference type="GO" id="GO:0070566">
    <property type="term" value="F:adenylyltransferase activity"/>
    <property type="evidence" value="ECO:0007669"/>
    <property type="project" value="TreeGrafter"/>
</dbReference>
<evidence type="ECO:0000256" key="7">
    <source>
        <dbReference type="ARBA" id="ARBA00022723"/>
    </source>
</evidence>
<dbReference type="EMBL" id="CP038437">
    <property type="protein sequence ID" value="QEM80265.2"/>
    <property type="molecule type" value="Genomic_DNA"/>
</dbReference>
<accession>A0A856QK29</accession>
<dbReference type="InterPro" id="IPR009081">
    <property type="entry name" value="PP-bd_ACP"/>
</dbReference>
<dbReference type="InterPro" id="IPR002397">
    <property type="entry name" value="Cyt_P450_B"/>
</dbReference>
<dbReference type="InterPro" id="IPR000873">
    <property type="entry name" value="AMP-dep_synth/lig_dom"/>
</dbReference>
<evidence type="ECO:0000256" key="8">
    <source>
        <dbReference type="ARBA" id="ARBA00022832"/>
    </source>
</evidence>
<dbReference type="PROSITE" id="PS00012">
    <property type="entry name" value="PHOSPHOPANTETHEINE"/>
    <property type="match status" value="1"/>
</dbReference>
<dbReference type="PRINTS" id="PR00359">
    <property type="entry name" value="BP450"/>
</dbReference>
<keyword evidence="8" id="KW-0276">Fatty acid metabolism</keyword>
<keyword evidence="12" id="KW-0443">Lipid metabolism</keyword>
<dbReference type="GO" id="GO:0020037">
    <property type="term" value="F:heme binding"/>
    <property type="evidence" value="ECO:0007669"/>
    <property type="project" value="InterPro"/>
</dbReference>
<dbReference type="GO" id="GO:0071766">
    <property type="term" value="P:Actinobacterium-type cell wall biogenesis"/>
    <property type="evidence" value="ECO:0007669"/>
    <property type="project" value="UniProtKB-ARBA"/>
</dbReference>
<dbReference type="CDD" id="cd20625">
    <property type="entry name" value="CYP164-like"/>
    <property type="match status" value="1"/>
</dbReference>
<name>A0A856QK29_9GAMM</name>
<dbReference type="Proteomes" id="UP000324285">
    <property type="component" value="Chromosome"/>
</dbReference>
<organism evidence="14 15">
    <name type="scientific">Halomonas binhaiensis</name>
    <dbReference type="NCBI Taxonomy" id="2562282"/>
    <lineage>
        <taxon>Bacteria</taxon>
        <taxon>Pseudomonadati</taxon>
        <taxon>Pseudomonadota</taxon>
        <taxon>Gammaproteobacteria</taxon>
        <taxon>Oceanospirillales</taxon>
        <taxon>Halomonadaceae</taxon>
        <taxon>Halomonas</taxon>
    </lineage>
</organism>
<dbReference type="GO" id="GO:0005506">
    <property type="term" value="F:iron ion binding"/>
    <property type="evidence" value="ECO:0007669"/>
    <property type="project" value="InterPro"/>
</dbReference>
<dbReference type="SUPFAM" id="SSF48264">
    <property type="entry name" value="Cytochrome P450"/>
    <property type="match status" value="1"/>
</dbReference>
<dbReference type="InterPro" id="IPR001128">
    <property type="entry name" value="Cyt_P450"/>
</dbReference>
<feature type="domain" description="Carrier" evidence="13">
    <location>
        <begin position="627"/>
        <end position="702"/>
    </location>
</feature>
<dbReference type="Gene3D" id="3.30.300.30">
    <property type="match status" value="1"/>
</dbReference>
<dbReference type="PANTHER" id="PTHR22754">
    <property type="entry name" value="DISCO-INTERACTING PROTEIN 2 DIP2 -RELATED"/>
    <property type="match status" value="1"/>
</dbReference>
<dbReference type="SUPFAM" id="SSF56801">
    <property type="entry name" value="Acetyl-CoA synthetase-like"/>
    <property type="match status" value="1"/>
</dbReference>
<keyword evidence="15" id="KW-1185">Reference proteome</keyword>
<sequence>MDTRYPTLNLCVRTHAEQSPDKTAYTFLDDAGQRSEHLSYAQLDSRARLIAEEIRTHAGGQEQPRVLLLFWPGLDFTVALHGCLYAGAIAVPAYPPEPSRVERTLARLKAIATDAAPAIVLTNSMLKGMAEPLLVFAPDLAQLPWLAVDELCQNPVIPAYRDPELTPQDLALIQYTSGSTSIPKGVMVSHHNILANMEMIESRACQGADSVFVSWLPTYHDLGLMGGVFLPALVGGSSVLMSPLDFLRRPASWLETISRYRATNTFVPNFALDIAVRKIVGCEREALDLSCLKYCIVGAEPVRHESIERFIEAFEPQGLASSSMVPGYGLAETVVAVSGGPEGETPRSLFVDKQALADNRIMMVPPSDHEAVPLVSSGRPLPSVQVEIVDPQTCQLVAPGEVGEVWVRGSNVAHGYWQRDDDTEATFKACLDQHEAVPWLRTGDLGCLESGHLYITGRIKDLIILRGKNHYPQDLELSAERSHSGIRPGAVIAFTCEQEDAEQRLVIIAEIASHLPQKQDQLVFAAMAEAIRGALSEQHALLVHDIVLIKAGSIDKTSSGKLARQACKRRYLKDKLETLFTWNLGATLVTPTETASASISTATSTTAPASESHHTGWHTLDADARRQLLRDDITQAISRLTGNGDHALLAPDARLSQVGLDSLAGMDLAVHIEQQFGVSLPLMALLSSTTLGDLIARVEQTGIHGNKKNKGWQWQDDATAPLHAASDATCVATLPGGCAVALSDWKVDAPLFCVPGLTGMPAYLSSLAPAFGTSRPLVAFQAPGADGLEHPLGSVEELASRYIDEMKAIQPEGPYTLAGHSFGGLVAYEMAQRLSEQGASVHVLLLDTLTPSENDETSDASDEVMALFELCHVNRRFTGDASPVPGLEKLDTLSLEQQREILARELGVESTTVATRLAAIYKASYAAMESYRPRPYAGPVTLFRARSSFPEQVLHPARKLMLWCGNKTLGWEPFCPSLKVVKVPGDHFTMVLPSHATELVTAMQEAISDRPRMHLGLERLAAAHIPHREGRPLDISAQALTLDPYHPVHIEDPYPILRQVRTQTPAIRDIMSRWWITRHADVSAGMRDKRFSVDPRSLQGIEHTFAKNSNISLPMLSASSRQQQDKAFNSLLNNFMLFLDPPRHQYLRRVFTPLFTPEAVQHWAHFIDARAEELIGNLKAHPAPDLVRDLALPLPVAVISGMLGLPQEDIPLLLPWAQDLIRSFDPLLSDEITRRIDQSAADFTRYLREHLETLRRTSAVANEYTLSPCAALDQGLSLEELIAQYAIIFAVGFETTTDMIGNSTLALLRNPDQLERWRRHPELTENAVEELLRYDGAVRCSMRYALDDVELGGQQIQRGDTVVFSFSAANRDPQAFPNPERLDIGRNAGKHVAFAHGAHYCLGAYLARLELRRVLPALIRHDFALAPEGVQWRDSMVFRGMEQLRINFL</sequence>
<dbReference type="Gene3D" id="3.40.50.1820">
    <property type="entry name" value="alpha/beta hydrolase"/>
    <property type="match status" value="1"/>
</dbReference>
<dbReference type="Pfam" id="PF00501">
    <property type="entry name" value="AMP-binding"/>
    <property type="match status" value="1"/>
</dbReference>
<dbReference type="Pfam" id="PF00550">
    <property type="entry name" value="PP-binding"/>
    <property type="match status" value="1"/>
</dbReference>
<dbReference type="InterPro" id="IPR001031">
    <property type="entry name" value="Thioesterase"/>
</dbReference>
<keyword evidence="6" id="KW-0349">Heme</keyword>
<comment type="similarity">
    <text evidence="1">Belongs to the ATP-dependent AMP-binding enzyme family.</text>
</comment>
<keyword evidence="7" id="KW-0479">Metal-binding</keyword>
<keyword evidence="9" id="KW-0560">Oxidoreductase</keyword>
<keyword evidence="5" id="KW-0436">Ligase</keyword>
<dbReference type="KEGG" id="hbh:E4T21_00850"/>
<dbReference type="InterPro" id="IPR020845">
    <property type="entry name" value="AMP-binding_CS"/>
</dbReference>
<dbReference type="InterPro" id="IPR029058">
    <property type="entry name" value="AB_hydrolase_fold"/>
</dbReference>
<dbReference type="SUPFAM" id="SSF47336">
    <property type="entry name" value="ACP-like"/>
    <property type="match status" value="1"/>
</dbReference>
<evidence type="ECO:0000313" key="15">
    <source>
        <dbReference type="Proteomes" id="UP000324285"/>
    </source>
</evidence>
<dbReference type="InterPro" id="IPR045851">
    <property type="entry name" value="AMP-bd_C_sf"/>
</dbReference>
<keyword evidence="3" id="KW-0596">Phosphopantetheine</keyword>
<dbReference type="PANTHER" id="PTHR22754:SF32">
    <property type="entry name" value="DISCO-INTERACTING PROTEIN 2"/>
    <property type="match status" value="1"/>
</dbReference>
<dbReference type="CDD" id="cd05931">
    <property type="entry name" value="FAAL"/>
    <property type="match status" value="1"/>
</dbReference>
<evidence type="ECO:0000256" key="12">
    <source>
        <dbReference type="ARBA" id="ARBA00023098"/>
    </source>
</evidence>
<dbReference type="SMART" id="SM00824">
    <property type="entry name" value="PKS_TE"/>
    <property type="match status" value="1"/>
</dbReference>